<proteinExistence type="predicted"/>
<dbReference type="GO" id="GO:0030313">
    <property type="term" value="C:cell envelope"/>
    <property type="evidence" value="ECO:0007669"/>
    <property type="project" value="UniProtKB-SubCell"/>
</dbReference>
<evidence type="ECO:0000313" key="7">
    <source>
        <dbReference type="EMBL" id="CAB4569393.1"/>
    </source>
</evidence>
<name>A0A6J6E546_9ZZZZ</name>
<dbReference type="InterPro" id="IPR032694">
    <property type="entry name" value="CopC/D"/>
</dbReference>
<keyword evidence="5" id="KW-1133">Transmembrane helix</keyword>
<dbReference type="GO" id="GO:0005507">
    <property type="term" value="F:copper ion binding"/>
    <property type="evidence" value="ECO:0007669"/>
    <property type="project" value="InterPro"/>
</dbReference>
<evidence type="ECO:0000256" key="1">
    <source>
        <dbReference type="ARBA" id="ARBA00004196"/>
    </source>
</evidence>
<evidence type="ECO:0000256" key="5">
    <source>
        <dbReference type="SAM" id="Phobius"/>
    </source>
</evidence>
<dbReference type="InterPro" id="IPR007348">
    <property type="entry name" value="CopC_dom"/>
</dbReference>
<dbReference type="GO" id="GO:0042597">
    <property type="term" value="C:periplasmic space"/>
    <property type="evidence" value="ECO:0007669"/>
    <property type="project" value="InterPro"/>
</dbReference>
<dbReference type="GO" id="GO:0006825">
    <property type="term" value="P:copper ion transport"/>
    <property type="evidence" value="ECO:0007669"/>
    <property type="project" value="InterPro"/>
</dbReference>
<dbReference type="SUPFAM" id="SSF81296">
    <property type="entry name" value="E set domains"/>
    <property type="match status" value="1"/>
</dbReference>
<keyword evidence="3" id="KW-0732">Signal</keyword>
<keyword evidence="5" id="KW-0812">Transmembrane</keyword>
<sequence length="185" mass="19721">MRKLLSFLFCALLSISFVNIFSTTAAVAHSGVVSSNPASGQVLTKLPDEISVTFSEELLVIEGKAVNTLTLTAQDATQVPLTEIRVEGNLLRASVPEGDYSAGIYEMSFRVISADGHEVSDEITFSLDTSTSLDTPMASPESSASPEVVKSESQPFALPLPIVLAIALLIVAGGFYLLARRRRSN</sequence>
<protein>
    <submittedName>
        <fullName evidence="7">Unannotated protein</fullName>
    </submittedName>
</protein>
<dbReference type="Gene3D" id="2.60.40.1220">
    <property type="match status" value="1"/>
</dbReference>
<evidence type="ECO:0000259" key="6">
    <source>
        <dbReference type="Pfam" id="PF04234"/>
    </source>
</evidence>
<evidence type="ECO:0000256" key="3">
    <source>
        <dbReference type="ARBA" id="ARBA00022729"/>
    </source>
</evidence>
<evidence type="ECO:0000256" key="2">
    <source>
        <dbReference type="ARBA" id="ARBA00022723"/>
    </source>
</evidence>
<dbReference type="PANTHER" id="PTHR34820">
    <property type="entry name" value="INNER MEMBRANE PROTEIN YEBZ"/>
    <property type="match status" value="1"/>
</dbReference>
<reference evidence="7" key="1">
    <citation type="submission" date="2020-05" db="EMBL/GenBank/DDBJ databases">
        <authorList>
            <person name="Chiriac C."/>
            <person name="Salcher M."/>
            <person name="Ghai R."/>
            <person name="Kavagutti S V."/>
        </authorList>
    </citation>
    <scope>NUCLEOTIDE SEQUENCE</scope>
</reference>
<comment type="subcellular location">
    <subcellularLocation>
        <location evidence="1">Cell envelope</location>
    </subcellularLocation>
</comment>
<dbReference type="GO" id="GO:0005886">
    <property type="term" value="C:plasma membrane"/>
    <property type="evidence" value="ECO:0007669"/>
    <property type="project" value="TreeGrafter"/>
</dbReference>
<organism evidence="7">
    <name type="scientific">freshwater metagenome</name>
    <dbReference type="NCBI Taxonomy" id="449393"/>
    <lineage>
        <taxon>unclassified sequences</taxon>
        <taxon>metagenomes</taxon>
        <taxon>ecological metagenomes</taxon>
    </lineage>
</organism>
<dbReference type="InterPro" id="IPR014756">
    <property type="entry name" value="Ig_E-set"/>
</dbReference>
<keyword evidence="5" id="KW-0472">Membrane</keyword>
<feature type="transmembrane region" description="Helical" evidence="5">
    <location>
        <begin position="156"/>
        <end position="179"/>
    </location>
</feature>
<dbReference type="Pfam" id="PF04234">
    <property type="entry name" value="CopC"/>
    <property type="match status" value="1"/>
</dbReference>
<keyword evidence="4" id="KW-0186">Copper</keyword>
<dbReference type="EMBL" id="CAEZTL010000045">
    <property type="protein sequence ID" value="CAB4569393.1"/>
    <property type="molecule type" value="Genomic_DNA"/>
</dbReference>
<feature type="domain" description="CopC" evidence="6">
    <location>
        <begin position="29"/>
        <end position="126"/>
    </location>
</feature>
<evidence type="ECO:0000256" key="4">
    <source>
        <dbReference type="ARBA" id="ARBA00023008"/>
    </source>
</evidence>
<gene>
    <name evidence="7" type="ORF">UFOPK1683_00590</name>
</gene>
<dbReference type="AlphaFoldDB" id="A0A6J6E546"/>
<dbReference type="PANTHER" id="PTHR34820:SF4">
    <property type="entry name" value="INNER MEMBRANE PROTEIN YEBZ"/>
    <property type="match status" value="1"/>
</dbReference>
<dbReference type="GO" id="GO:0046688">
    <property type="term" value="P:response to copper ion"/>
    <property type="evidence" value="ECO:0007669"/>
    <property type="project" value="InterPro"/>
</dbReference>
<accession>A0A6J6E546</accession>
<keyword evidence="2" id="KW-0479">Metal-binding</keyword>
<dbReference type="InterPro" id="IPR014755">
    <property type="entry name" value="Cu-Rt/internalin_Ig-like"/>
</dbReference>